<dbReference type="EMBL" id="JAUDFV010000056">
    <property type="protein sequence ID" value="KAL2735817.1"/>
    <property type="molecule type" value="Genomic_DNA"/>
</dbReference>
<comment type="caution">
    <text evidence="2">The sequence shown here is derived from an EMBL/GenBank/DDBJ whole genome shotgun (WGS) entry which is preliminary data.</text>
</comment>
<feature type="region of interest" description="Disordered" evidence="1">
    <location>
        <begin position="21"/>
        <end position="82"/>
    </location>
</feature>
<organism evidence="2 3">
    <name type="scientific">Vespula squamosa</name>
    <name type="common">Southern yellow jacket</name>
    <name type="synonym">Wasp</name>
    <dbReference type="NCBI Taxonomy" id="30214"/>
    <lineage>
        <taxon>Eukaryota</taxon>
        <taxon>Metazoa</taxon>
        <taxon>Ecdysozoa</taxon>
        <taxon>Arthropoda</taxon>
        <taxon>Hexapoda</taxon>
        <taxon>Insecta</taxon>
        <taxon>Pterygota</taxon>
        <taxon>Neoptera</taxon>
        <taxon>Endopterygota</taxon>
        <taxon>Hymenoptera</taxon>
        <taxon>Apocrita</taxon>
        <taxon>Aculeata</taxon>
        <taxon>Vespoidea</taxon>
        <taxon>Vespidae</taxon>
        <taxon>Vespinae</taxon>
        <taxon>Vespula</taxon>
    </lineage>
</organism>
<dbReference type="AlphaFoldDB" id="A0ABD2BSQ7"/>
<feature type="compositionally biased region" description="Basic residues" evidence="1">
    <location>
        <begin position="98"/>
        <end position="107"/>
    </location>
</feature>
<feature type="compositionally biased region" description="Low complexity" evidence="1">
    <location>
        <begin position="27"/>
        <end position="47"/>
    </location>
</feature>
<feature type="region of interest" description="Disordered" evidence="1">
    <location>
        <begin position="97"/>
        <end position="130"/>
    </location>
</feature>
<evidence type="ECO:0000313" key="2">
    <source>
        <dbReference type="EMBL" id="KAL2735817.1"/>
    </source>
</evidence>
<keyword evidence="3" id="KW-1185">Reference proteome</keyword>
<reference evidence="2 3" key="1">
    <citation type="journal article" date="2024" name="Ann. Entomol. Soc. Am.">
        <title>Genomic analyses of the southern and eastern yellowjacket wasps (Hymenoptera: Vespidae) reveal evolutionary signatures of social life.</title>
        <authorList>
            <person name="Catto M.A."/>
            <person name="Caine P.B."/>
            <person name="Orr S.E."/>
            <person name="Hunt B.G."/>
            <person name="Goodisman M.A.D."/>
        </authorList>
    </citation>
    <scope>NUCLEOTIDE SEQUENCE [LARGE SCALE GENOMIC DNA]</scope>
    <source>
        <strain evidence="2">233</strain>
        <tissue evidence="2">Head and thorax</tissue>
    </source>
</reference>
<dbReference type="Proteomes" id="UP001607302">
    <property type="component" value="Unassembled WGS sequence"/>
</dbReference>
<gene>
    <name evidence="2" type="ORF">V1478_002501</name>
</gene>
<feature type="compositionally biased region" description="Polar residues" evidence="1">
    <location>
        <begin position="71"/>
        <end position="82"/>
    </location>
</feature>
<evidence type="ECO:0000256" key="1">
    <source>
        <dbReference type="SAM" id="MobiDB-lite"/>
    </source>
</evidence>
<sequence>MYAMEGGAKFSCALDELEKRKERVKCSSASSSSTSTSTSTSTNSNTNGDDGSKPGGGLIMHDDRRLPPDNPTTQTSRLESVSTEIIANRASTLQFWHNNKRKKKKIEKKKEEEEEEEEVQRFSDSGHNCDRLAETLETGFNYKAAAGNSSNGSSK</sequence>
<name>A0ABD2BSQ7_VESSQ</name>
<evidence type="ECO:0000313" key="3">
    <source>
        <dbReference type="Proteomes" id="UP001607302"/>
    </source>
</evidence>
<proteinExistence type="predicted"/>
<accession>A0ABD2BSQ7</accession>
<protein>
    <submittedName>
        <fullName evidence="2">Uncharacterized protein</fullName>
    </submittedName>
</protein>